<evidence type="ECO:0000313" key="1">
    <source>
        <dbReference type="EMBL" id="TSD68372.1"/>
    </source>
</evidence>
<dbReference type="OrthoDB" id="5195799at2"/>
<gene>
    <name evidence="1" type="ORF">FNM00_01905</name>
</gene>
<accession>A0A554SPU0</accession>
<dbReference type="EMBL" id="VLNT01000001">
    <property type="protein sequence ID" value="TSD68372.1"/>
    <property type="molecule type" value="Genomic_DNA"/>
</dbReference>
<sequence>MTDTSSDPSAETIAEAVQAIDGVHSLHGGLFGEVATYLPGGRVSGVRIGDDGVDVHIVVRTGRPVLPVAEAVRAAVEAITVGPTHVTVEDLADVTGD</sequence>
<proteinExistence type="predicted"/>
<evidence type="ECO:0000313" key="2">
    <source>
        <dbReference type="Proteomes" id="UP000316988"/>
    </source>
</evidence>
<comment type="caution">
    <text evidence="1">The sequence shown here is derived from an EMBL/GenBank/DDBJ whole genome shotgun (WGS) entry which is preliminary data.</text>
</comment>
<organism evidence="1 2">
    <name type="scientific">Aeromicrobium piscarium</name>
    <dbReference type="NCBI Taxonomy" id="2590901"/>
    <lineage>
        <taxon>Bacteria</taxon>
        <taxon>Bacillati</taxon>
        <taxon>Actinomycetota</taxon>
        <taxon>Actinomycetes</taxon>
        <taxon>Propionibacteriales</taxon>
        <taxon>Nocardioidaceae</taxon>
        <taxon>Aeromicrobium</taxon>
    </lineage>
</organism>
<dbReference type="RefSeq" id="WP_143911320.1">
    <property type="nucleotide sequence ID" value="NZ_VLNT01000001.1"/>
</dbReference>
<keyword evidence="2" id="KW-1185">Reference proteome</keyword>
<name>A0A554SPU0_9ACTN</name>
<protein>
    <submittedName>
        <fullName evidence="1">Asp23/Gls24 family envelope stress response protein</fullName>
    </submittedName>
</protein>
<reference evidence="1 2" key="1">
    <citation type="submission" date="2019-07" db="EMBL/GenBank/DDBJ databases">
        <authorList>
            <person name="Zhao L.H."/>
        </authorList>
    </citation>
    <scope>NUCLEOTIDE SEQUENCE [LARGE SCALE GENOMIC DNA]</scope>
    <source>
        <strain evidence="1 2">Co35</strain>
    </source>
</reference>
<dbReference type="Proteomes" id="UP000316988">
    <property type="component" value="Unassembled WGS sequence"/>
</dbReference>
<dbReference type="AlphaFoldDB" id="A0A554SPU0"/>